<dbReference type="PANTHER" id="PTHR17469:SF15">
    <property type="entry name" value="ITPR-INTERACTING DOMAIN-CONTAINING PROTEIN"/>
    <property type="match status" value="1"/>
</dbReference>
<sequence>MDRQTTVQQWINTLPSNNSTVPTNPLYRTQSSQKARKLLSRDLSLQSDDASSYCSSVESVLEQRRPDPEAVLLGLGFGPQKNSTILSRIPPRFLQPSKLFSQQEVNKFLEQYETLQITKREVPQRYHSLNEKSAPT</sequence>
<dbReference type="PANTHER" id="PTHR17469">
    <property type="entry name" value="SPERM SPECIFIC ANTIGEN 2-RELATED"/>
    <property type="match status" value="1"/>
</dbReference>
<dbReference type="GO" id="GO:0005102">
    <property type="term" value="F:signaling receptor binding"/>
    <property type="evidence" value="ECO:0007669"/>
    <property type="project" value="InterPro"/>
</dbReference>
<dbReference type="Pfam" id="PF14722">
    <property type="entry name" value="KRAP_IP3R_bind"/>
    <property type="match status" value="1"/>
</dbReference>
<dbReference type="OrthoDB" id="6088188at2759"/>
<evidence type="ECO:0000313" key="2">
    <source>
        <dbReference type="EMBL" id="CAH0557522.1"/>
    </source>
</evidence>
<dbReference type="AlphaFoldDB" id="A0A9P0B8G4"/>
<evidence type="ECO:0000313" key="3">
    <source>
        <dbReference type="Proteomes" id="UP001154078"/>
    </source>
</evidence>
<name>A0A9P0B8G4_BRAAE</name>
<evidence type="ECO:0000259" key="1">
    <source>
        <dbReference type="SMART" id="SM01257"/>
    </source>
</evidence>
<feature type="domain" description="ITPR-interacting" evidence="1">
    <location>
        <begin position="37"/>
        <end position="134"/>
    </location>
</feature>
<proteinExistence type="predicted"/>
<gene>
    <name evidence="2" type="ORF">MELIAE_LOCUS8228</name>
</gene>
<keyword evidence="3" id="KW-1185">Reference proteome</keyword>
<reference evidence="2" key="1">
    <citation type="submission" date="2021-12" db="EMBL/GenBank/DDBJ databases">
        <authorList>
            <person name="King R."/>
        </authorList>
    </citation>
    <scope>NUCLEOTIDE SEQUENCE</scope>
</reference>
<accession>A0A9P0B8G4</accession>
<dbReference type="EMBL" id="OV121136">
    <property type="protein sequence ID" value="CAH0557522.1"/>
    <property type="molecule type" value="Genomic_DNA"/>
</dbReference>
<protein>
    <recommendedName>
        <fullName evidence="1">ITPR-interacting domain-containing protein</fullName>
    </recommendedName>
</protein>
<dbReference type="InterPro" id="IPR029325">
    <property type="entry name" value="ITPR-bd"/>
</dbReference>
<dbReference type="Proteomes" id="UP001154078">
    <property type="component" value="Chromosome 5"/>
</dbReference>
<organism evidence="2 3">
    <name type="scientific">Brassicogethes aeneus</name>
    <name type="common">Rape pollen beetle</name>
    <name type="synonym">Meligethes aeneus</name>
    <dbReference type="NCBI Taxonomy" id="1431903"/>
    <lineage>
        <taxon>Eukaryota</taxon>
        <taxon>Metazoa</taxon>
        <taxon>Ecdysozoa</taxon>
        <taxon>Arthropoda</taxon>
        <taxon>Hexapoda</taxon>
        <taxon>Insecta</taxon>
        <taxon>Pterygota</taxon>
        <taxon>Neoptera</taxon>
        <taxon>Endopterygota</taxon>
        <taxon>Coleoptera</taxon>
        <taxon>Polyphaga</taxon>
        <taxon>Cucujiformia</taxon>
        <taxon>Nitidulidae</taxon>
        <taxon>Meligethinae</taxon>
        <taxon>Brassicogethes</taxon>
    </lineage>
</organism>
<dbReference type="InterPro" id="IPR043444">
    <property type="entry name" value="TESPA1-like"/>
</dbReference>
<dbReference type="SMART" id="SM01257">
    <property type="entry name" value="KRAP_IP3R_bind"/>
    <property type="match status" value="1"/>
</dbReference>